<evidence type="ECO:0000313" key="2">
    <source>
        <dbReference type="Proteomes" id="UP001303046"/>
    </source>
</evidence>
<protein>
    <recommendedName>
        <fullName evidence="3">Reverse transcriptase domain-containing protein</fullName>
    </recommendedName>
</protein>
<accession>A0ABR1EFJ5</accession>
<organism evidence="1 2">
    <name type="scientific">Necator americanus</name>
    <name type="common">Human hookworm</name>
    <dbReference type="NCBI Taxonomy" id="51031"/>
    <lineage>
        <taxon>Eukaryota</taxon>
        <taxon>Metazoa</taxon>
        <taxon>Ecdysozoa</taxon>
        <taxon>Nematoda</taxon>
        <taxon>Chromadorea</taxon>
        <taxon>Rhabditida</taxon>
        <taxon>Rhabditina</taxon>
        <taxon>Rhabditomorpha</taxon>
        <taxon>Strongyloidea</taxon>
        <taxon>Ancylostomatidae</taxon>
        <taxon>Bunostominae</taxon>
        <taxon>Necator</taxon>
    </lineage>
</organism>
<gene>
    <name evidence="1" type="primary">Necator_chrX.g22673</name>
    <name evidence="1" type="ORF">RB195_022510</name>
</gene>
<evidence type="ECO:0000313" key="1">
    <source>
        <dbReference type="EMBL" id="KAK6761465.1"/>
    </source>
</evidence>
<dbReference type="EMBL" id="JAVFWL010000006">
    <property type="protein sequence ID" value="KAK6761465.1"/>
    <property type="molecule type" value="Genomic_DNA"/>
</dbReference>
<proteinExistence type="predicted"/>
<dbReference type="PANTHER" id="PTHR47027:SF20">
    <property type="entry name" value="REVERSE TRANSCRIPTASE-LIKE PROTEIN WITH RNA-DIRECTED DNA POLYMERASE DOMAIN"/>
    <property type="match status" value="1"/>
</dbReference>
<keyword evidence="2" id="KW-1185">Reference proteome</keyword>
<reference evidence="1 2" key="1">
    <citation type="submission" date="2023-08" db="EMBL/GenBank/DDBJ databases">
        <title>A Necator americanus chromosomal reference genome.</title>
        <authorList>
            <person name="Ilik V."/>
            <person name="Petrzelkova K.J."/>
            <person name="Pardy F."/>
            <person name="Fuh T."/>
            <person name="Niatou-Singa F.S."/>
            <person name="Gouil Q."/>
            <person name="Baker L."/>
            <person name="Ritchie M.E."/>
            <person name="Jex A.R."/>
            <person name="Gazzola D."/>
            <person name="Li H."/>
            <person name="Toshio Fujiwara R."/>
            <person name="Zhan B."/>
            <person name="Aroian R.V."/>
            <person name="Pafco B."/>
            <person name="Schwarz E.M."/>
        </authorList>
    </citation>
    <scope>NUCLEOTIDE SEQUENCE [LARGE SCALE GENOMIC DNA]</scope>
    <source>
        <strain evidence="1 2">Aroian</strain>
        <tissue evidence="1">Whole animal</tissue>
    </source>
</reference>
<sequence length="125" mass="14378">MLAEFDETCKKIGLQLNRDKTMFMGSAWVSDAPFTLNGMNISDCSSYVYLGQEMNMMNDLTSELVKRKRAAWEAFKSIEDIVKRTKNIWLGARLFSTTVLPALAYASETWSFLKQEEEQERLDTT</sequence>
<evidence type="ECO:0008006" key="3">
    <source>
        <dbReference type="Google" id="ProtNLM"/>
    </source>
</evidence>
<dbReference type="PANTHER" id="PTHR47027">
    <property type="entry name" value="REVERSE TRANSCRIPTASE DOMAIN-CONTAINING PROTEIN"/>
    <property type="match status" value="1"/>
</dbReference>
<dbReference type="Proteomes" id="UP001303046">
    <property type="component" value="Unassembled WGS sequence"/>
</dbReference>
<comment type="caution">
    <text evidence="1">The sequence shown here is derived from an EMBL/GenBank/DDBJ whole genome shotgun (WGS) entry which is preliminary data.</text>
</comment>
<name>A0ABR1EFJ5_NECAM</name>